<comment type="similarity">
    <text evidence="1">Belongs to the type-I restriction system S methylase family.</text>
</comment>
<evidence type="ECO:0000256" key="1">
    <source>
        <dbReference type="ARBA" id="ARBA00010923"/>
    </source>
</evidence>
<evidence type="ECO:0000259" key="5">
    <source>
        <dbReference type="Pfam" id="PF01420"/>
    </source>
</evidence>
<feature type="domain" description="Type I restriction modification DNA specificity" evidence="5">
    <location>
        <begin position="2"/>
        <end position="160"/>
    </location>
</feature>
<protein>
    <submittedName>
        <fullName evidence="6">Type I restriction-modification system</fullName>
    </submittedName>
</protein>
<dbReference type="Pfam" id="PF01420">
    <property type="entry name" value="Methylase_S"/>
    <property type="match status" value="2"/>
</dbReference>
<dbReference type="CDD" id="cd17499">
    <property type="entry name" value="RMtype1_S_CloLW9ORF3270P-TRD1-CR1_like"/>
    <property type="match status" value="1"/>
</dbReference>
<dbReference type="GO" id="GO:0003677">
    <property type="term" value="F:DNA binding"/>
    <property type="evidence" value="ECO:0007669"/>
    <property type="project" value="UniProtKB-KW"/>
</dbReference>
<name>A0A0B8PIT5_9VIBR</name>
<feature type="coiled-coil region" evidence="4">
    <location>
        <begin position="152"/>
        <end position="179"/>
    </location>
</feature>
<reference evidence="6 7" key="2">
    <citation type="submission" date="2015-01" db="EMBL/GenBank/DDBJ databases">
        <authorList>
            <consortium name="NBRP consortium"/>
            <person name="Sawabe T."/>
            <person name="Meirelles P."/>
            <person name="Feng G."/>
            <person name="Sayaka M."/>
            <person name="Hattori M."/>
            <person name="Ohkuma M."/>
        </authorList>
    </citation>
    <scope>NUCLEOTIDE SEQUENCE [LARGE SCALE GENOMIC DNA]</scope>
    <source>
        <strain evidence="6 7">JCM19232</strain>
    </source>
</reference>
<evidence type="ECO:0000256" key="2">
    <source>
        <dbReference type="ARBA" id="ARBA00022747"/>
    </source>
</evidence>
<reference evidence="6 7" key="1">
    <citation type="submission" date="2015-01" db="EMBL/GenBank/DDBJ databases">
        <title>Vibrio sp. C5 JCM 19232 whole genome shotgun sequence.</title>
        <authorList>
            <person name="Sawabe T."/>
            <person name="Meirelles P."/>
            <person name="Feng G."/>
            <person name="Sayaka M."/>
            <person name="Hattori M."/>
            <person name="Ohkuma M."/>
        </authorList>
    </citation>
    <scope>NUCLEOTIDE SEQUENCE [LARGE SCALE GENOMIC DNA]</scope>
    <source>
        <strain evidence="6 7">JCM19232</strain>
    </source>
</reference>
<keyword evidence="2" id="KW-0680">Restriction system</keyword>
<dbReference type="PANTHER" id="PTHR43140:SF1">
    <property type="entry name" value="TYPE I RESTRICTION ENZYME ECOKI SPECIFICITY SUBUNIT"/>
    <property type="match status" value="1"/>
</dbReference>
<keyword evidence="4" id="KW-0175">Coiled coil</keyword>
<dbReference type="InterPro" id="IPR000055">
    <property type="entry name" value="Restrct_endonuc_typeI_TRD"/>
</dbReference>
<dbReference type="Gene3D" id="3.90.220.20">
    <property type="entry name" value="DNA methylase specificity domains"/>
    <property type="match status" value="2"/>
</dbReference>
<keyword evidence="3" id="KW-0238">DNA-binding</keyword>
<feature type="domain" description="Type I restriction modification DNA specificity" evidence="5">
    <location>
        <begin position="204"/>
        <end position="364"/>
    </location>
</feature>
<evidence type="ECO:0000256" key="4">
    <source>
        <dbReference type="SAM" id="Coils"/>
    </source>
</evidence>
<sequence length="382" mass="42457">MWQMKKLGDVCEVVAGQSPEGKYYNTECVGLPFYQGKKEYGDKYLKPPVKWTSKVSKIALEGDIVMSVRAPVGPVNIVTEEICIGRGLAAIRAKHVDRSFLYLFLLSIQKTLVGSNGAVFNSINRKQIESISISVPPIDTQQKIVAKLDLAFSDIDKAKENAERNLKNVRELFDCYLQSVFSQKGDDWKELTLEQASIDFGRGKSKHRPRNDPALYDGDYPFVQTGDVRGCEHVITAYSKTYNDAGLAQSKLWPKGTICITIAANIAETGILGFDGCFPDSVIGVVVDPEITTVAYTEFLLQSFKAILKAKGKGSAQDNINLGTFEKMTFPFPSLKEQQDIVDVLLELNKSVIELESIYKKKIETLDELKQSILQKAFSGEL</sequence>
<evidence type="ECO:0000256" key="3">
    <source>
        <dbReference type="ARBA" id="ARBA00023125"/>
    </source>
</evidence>
<dbReference type="CDD" id="cd17282">
    <property type="entry name" value="RMtype1_S_Eco16444ORF1681_TRD1-CR1_like"/>
    <property type="match status" value="1"/>
</dbReference>
<proteinExistence type="inferred from homology"/>
<dbReference type="InterPro" id="IPR051212">
    <property type="entry name" value="Type-I_RE_S_subunit"/>
</dbReference>
<organism evidence="6 7">
    <name type="scientific">Vibrio ishigakensis</name>
    <dbReference type="NCBI Taxonomy" id="1481914"/>
    <lineage>
        <taxon>Bacteria</taxon>
        <taxon>Pseudomonadati</taxon>
        <taxon>Pseudomonadota</taxon>
        <taxon>Gammaproteobacteria</taxon>
        <taxon>Vibrionales</taxon>
        <taxon>Vibrionaceae</taxon>
        <taxon>Vibrio</taxon>
    </lineage>
</organism>
<dbReference type="SUPFAM" id="SSF116734">
    <property type="entry name" value="DNA methylase specificity domain"/>
    <property type="match status" value="2"/>
</dbReference>
<dbReference type="PANTHER" id="PTHR43140">
    <property type="entry name" value="TYPE-1 RESTRICTION ENZYME ECOKI SPECIFICITY PROTEIN"/>
    <property type="match status" value="1"/>
</dbReference>
<gene>
    <name evidence="6" type="ORF">JCM19232_1262</name>
</gene>
<evidence type="ECO:0000313" key="6">
    <source>
        <dbReference type="EMBL" id="GAM64592.1"/>
    </source>
</evidence>
<dbReference type="GO" id="GO:0009307">
    <property type="term" value="P:DNA restriction-modification system"/>
    <property type="evidence" value="ECO:0007669"/>
    <property type="project" value="UniProtKB-KW"/>
</dbReference>
<dbReference type="InterPro" id="IPR044946">
    <property type="entry name" value="Restrct_endonuc_typeI_TRD_sf"/>
</dbReference>
<dbReference type="EMBL" id="BBSA01000013">
    <property type="protein sequence ID" value="GAM64592.1"/>
    <property type="molecule type" value="Genomic_DNA"/>
</dbReference>
<evidence type="ECO:0000313" key="7">
    <source>
        <dbReference type="Proteomes" id="UP000031670"/>
    </source>
</evidence>
<accession>A0A0B8PIT5</accession>
<dbReference type="Proteomes" id="UP000031670">
    <property type="component" value="Unassembled WGS sequence"/>
</dbReference>
<dbReference type="AlphaFoldDB" id="A0A0B8PIT5"/>
<comment type="caution">
    <text evidence="6">The sequence shown here is derived from an EMBL/GenBank/DDBJ whole genome shotgun (WGS) entry which is preliminary data.</text>
</comment>